<reference evidence="2 3" key="1">
    <citation type="submission" date="2020-07" db="EMBL/GenBank/DDBJ databases">
        <title>Sequencing the genomes of 1000 actinobacteria strains.</title>
        <authorList>
            <person name="Klenk H.-P."/>
        </authorList>
    </citation>
    <scope>NUCLEOTIDE SEQUENCE [LARGE SCALE GENOMIC DNA]</scope>
    <source>
        <strain evidence="2 3">DSM 19082</strain>
    </source>
</reference>
<accession>A0A852RFU8</accession>
<dbReference type="RefSeq" id="WP_179725726.1">
    <property type="nucleotide sequence ID" value="NZ_BAABEF010000001.1"/>
</dbReference>
<keyword evidence="2" id="KW-0670">Pyruvate</keyword>
<dbReference type="GO" id="GO:0008986">
    <property type="term" value="F:pyruvate, water dikinase activity"/>
    <property type="evidence" value="ECO:0007669"/>
    <property type="project" value="UniProtKB-EC"/>
</dbReference>
<dbReference type="EMBL" id="JACCBF010000001">
    <property type="protein sequence ID" value="NYD29339.1"/>
    <property type="molecule type" value="Genomic_DNA"/>
</dbReference>
<dbReference type="Gene3D" id="3.50.30.10">
    <property type="entry name" value="Phosphohistidine domain"/>
    <property type="match status" value="1"/>
</dbReference>
<keyword evidence="2" id="KW-0808">Transferase</keyword>
<comment type="caution">
    <text evidence="2">The sequence shown here is derived from an EMBL/GenBank/DDBJ whole genome shotgun (WGS) entry which is preliminary data.</text>
</comment>
<sequence>MTNPVATFLGDDEFPIQWEEGQQELLWVHDDLHIPNPISPMYADIGGWWLRCDYMFRRFGTPFAADWISKIINGYVYTAAIPAEAGLHAEASEYGARYTPRTPLDESYAEEIGGYMGWVLPTYAENFLVWWRDRLVPEIKRNFERFDTYDYDAASLVELAILLEDAIDMHERHWAIHWTLNFSQFSATMNLNAAIAEAKGEGDHSALMGRLQSSTENRNWDSIEELWKIKEAVKANTGAVAAAFAAGTTGADVLKALQGTDEGRAFLAKEIEAYQAEYGFKSMWAHEFAFKTWREDPTPVLEAVRGYLEADYDYPAEIAAVAKDLAEARAEAVEGVTGEQLTKLEAALDLSFRMNPLTPDHHFYIDQGTNARVRLVLVAIGKKLVEADQLDDANDVMFLKYNELRTLMAGSHSFDAKELVGDRRDAQEDAYEIRPRDWVGTATEENLAFPYLNLWAFPEKVYRQPPSAENEVHGLGASTGVIEGTARLVLSPEQFAEVQRDEIIVCRMTSPAWVVLFTKISGLVTDAGGMASHPAVVSREFGIPAVVGTSEATRKIKTGDRIRVNGSTGVVEVLS</sequence>
<name>A0A852RFU8_9ACTN</name>
<dbReference type="InterPro" id="IPR051549">
    <property type="entry name" value="PEP_Utilizing_Enz"/>
</dbReference>
<dbReference type="Pfam" id="PF00391">
    <property type="entry name" value="PEP-utilizers"/>
    <property type="match status" value="1"/>
</dbReference>
<dbReference type="PANTHER" id="PTHR43615">
    <property type="entry name" value="PHOSPHOENOLPYRUVATE SYNTHASE-RELATED"/>
    <property type="match status" value="1"/>
</dbReference>
<dbReference type="EC" id="2.7.9.2" evidence="2"/>
<organism evidence="2 3">
    <name type="scientific">Nocardioides kongjuensis</name>
    <dbReference type="NCBI Taxonomy" id="349522"/>
    <lineage>
        <taxon>Bacteria</taxon>
        <taxon>Bacillati</taxon>
        <taxon>Actinomycetota</taxon>
        <taxon>Actinomycetes</taxon>
        <taxon>Propionibacteriales</taxon>
        <taxon>Nocardioidaceae</taxon>
        <taxon>Nocardioides</taxon>
    </lineage>
</organism>
<feature type="domain" description="PEP-utilising enzyme mobile" evidence="1">
    <location>
        <begin position="499"/>
        <end position="569"/>
    </location>
</feature>
<keyword evidence="2" id="KW-0418">Kinase</keyword>
<dbReference type="Proteomes" id="UP000582231">
    <property type="component" value="Unassembled WGS sequence"/>
</dbReference>
<dbReference type="SUPFAM" id="SSF52009">
    <property type="entry name" value="Phosphohistidine domain"/>
    <property type="match status" value="1"/>
</dbReference>
<dbReference type="PANTHER" id="PTHR43615:SF1">
    <property type="entry name" value="PPDK_N DOMAIN-CONTAINING PROTEIN"/>
    <property type="match status" value="1"/>
</dbReference>
<dbReference type="InterPro" id="IPR036637">
    <property type="entry name" value="Phosphohistidine_dom_sf"/>
</dbReference>
<evidence type="ECO:0000313" key="3">
    <source>
        <dbReference type="Proteomes" id="UP000582231"/>
    </source>
</evidence>
<protein>
    <submittedName>
        <fullName evidence="2">Pyruvate,water dikinase</fullName>
        <ecNumber evidence="2">2.7.9.2</ecNumber>
    </submittedName>
</protein>
<gene>
    <name evidence="2" type="ORF">BJ958_000885</name>
</gene>
<proteinExistence type="predicted"/>
<evidence type="ECO:0000259" key="1">
    <source>
        <dbReference type="Pfam" id="PF00391"/>
    </source>
</evidence>
<dbReference type="AlphaFoldDB" id="A0A852RFU8"/>
<keyword evidence="3" id="KW-1185">Reference proteome</keyword>
<dbReference type="InterPro" id="IPR008279">
    <property type="entry name" value="PEP-util_enz_mobile_dom"/>
</dbReference>
<evidence type="ECO:0000313" key="2">
    <source>
        <dbReference type="EMBL" id="NYD29339.1"/>
    </source>
</evidence>